<protein>
    <recommendedName>
        <fullName evidence="3">Aminoacyl-tRNA synthetase</fullName>
    </recommendedName>
</protein>
<evidence type="ECO:0008006" key="3">
    <source>
        <dbReference type="Google" id="ProtNLM"/>
    </source>
</evidence>
<comment type="caution">
    <text evidence="1">The sequence shown here is derived from an EMBL/GenBank/DDBJ whole genome shotgun (WGS) entry which is preliminary data.</text>
</comment>
<dbReference type="EMBL" id="FXUL01000001">
    <property type="protein sequence ID" value="SMP45738.1"/>
    <property type="molecule type" value="Genomic_DNA"/>
</dbReference>
<reference evidence="1 2" key="1">
    <citation type="submission" date="2017-05" db="EMBL/GenBank/DDBJ databases">
        <authorList>
            <person name="Varghese N."/>
            <person name="Submissions S."/>
        </authorList>
    </citation>
    <scope>NUCLEOTIDE SEQUENCE [LARGE SCALE GENOMIC DNA]</scope>
    <source>
        <strain evidence="1 2">DSM 26001</strain>
    </source>
</reference>
<proteinExistence type="predicted"/>
<evidence type="ECO:0000313" key="2">
    <source>
        <dbReference type="Proteomes" id="UP001158049"/>
    </source>
</evidence>
<organism evidence="1 2">
    <name type="scientific">Noviherbaspirillum suwonense</name>
    <dbReference type="NCBI Taxonomy" id="1224511"/>
    <lineage>
        <taxon>Bacteria</taxon>
        <taxon>Pseudomonadati</taxon>
        <taxon>Pseudomonadota</taxon>
        <taxon>Betaproteobacteria</taxon>
        <taxon>Burkholderiales</taxon>
        <taxon>Oxalobacteraceae</taxon>
        <taxon>Noviherbaspirillum</taxon>
    </lineage>
</organism>
<accession>A0ABY1PVF6</accession>
<gene>
    <name evidence="1" type="ORF">SAMN06295970_101552</name>
</gene>
<evidence type="ECO:0000313" key="1">
    <source>
        <dbReference type="EMBL" id="SMP45738.1"/>
    </source>
</evidence>
<sequence length="121" mass="13655">MRMSDEEYFRSCVARERQLAHLLGHKVEEFYEDAGTLWDGTVAMPKWTRNWAACGPLIAEYEIDVRFEREGGVGHGHGHGHCIHAGAVTVQVSDHPDRQHALMYAVVKAVVHLLEHGGKKR</sequence>
<dbReference type="Proteomes" id="UP001158049">
    <property type="component" value="Unassembled WGS sequence"/>
</dbReference>
<name>A0ABY1PVF6_9BURK</name>
<keyword evidence="2" id="KW-1185">Reference proteome</keyword>